<feature type="domain" description="Glycosyltransferase 2-like" evidence="1">
    <location>
        <begin position="7"/>
        <end position="141"/>
    </location>
</feature>
<dbReference type="EC" id="2.4.-.-" evidence="2"/>
<organism evidence="2 3">
    <name type="scientific">Tropicimonas aquimaris</name>
    <dbReference type="NCBI Taxonomy" id="914152"/>
    <lineage>
        <taxon>Bacteria</taxon>
        <taxon>Pseudomonadati</taxon>
        <taxon>Pseudomonadota</taxon>
        <taxon>Alphaproteobacteria</taxon>
        <taxon>Rhodobacterales</taxon>
        <taxon>Roseobacteraceae</taxon>
        <taxon>Tropicimonas</taxon>
    </lineage>
</organism>
<gene>
    <name evidence="2" type="ORF">ACFQ2S_18465</name>
</gene>
<keyword evidence="2" id="KW-0328">Glycosyltransferase</keyword>
<proteinExistence type="predicted"/>
<comment type="caution">
    <text evidence="2">The sequence shown here is derived from an EMBL/GenBank/DDBJ whole genome shotgun (WGS) entry which is preliminary data.</text>
</comment>
<dbReference type="InterPro" id="IPR029044">
    <property type="entry name" value="Nucleotide-diphossugar_trans"/>
</dbReference>
<reference evidence="3" key="1">
    <citation type="journal article" date="2019" name="Int. J. Syst. Evol. Microbiol.">
        <title>The Global Catalogue of Microorganisms (GCM) 10K type strain sequencing project: providing services to taxonomists for standard genome sequencing and annotation.</title>
        <authorList>
            <consortium name="The Broad Institute Genomics Platform"/>
            <consortium name="The Broad Institute Genome Sequencing Center for Infectious Disease"/>
            <person name="Wu L."/>
            <person name="Ma J."/>
        </authorList>
    </citation>
    <scope>NUCLEOTIDE SEQUENCE [LARGE SCALE GENOMIC DNA]</scope>
    <source>
        <strain evidence="3">CCUG 60524</strain>
    </source>
</reference>
<accession>A0ABW3ITZ6</accession>
<evidence type="ECO:0000259" key="1">
    <source>
        <dbReference type="Pfam" id="PF00535"/>
    </source>
</evidence>
<name>A0ABW3ITZ6_9RHOB</name>
<keyword evidence="3" id="KW-1185">Reference proteome</keyword>
<sequence>MDMPDVSFIVCTRSRPRRLLRAVGSIARTIETCPDLRCEIVVMENGSQPELRLDAEEIQSVSRPAECRLLWLDGGGLSVARNAAMAAARGQLFIFTDDDCTVSLSYLSELRKHLEDEGQDAIIGGSVIVPDPEDQHFTMKDAEEPQVYDPSWHPGGFVQGCNFAMTREVSLRIGPFDRRFGAGTPMRAGEDTDYLIRAHGVGVPILYFPDMRVNHYHGRTTRDEVKRLHRDYSFANGALYAKHLVQHPWLMRHFYYAARNAAKEPMGGALFDRNHDLSWSSVVKQNIAGAVAFAVRGGKKRP</sequence>
<evidence type="ECO:0000313" key="3">
    <source>
        <dbReference type="Proteomes" id="UP001597108"/>
    </source>
</evidence>
<dbReference type="EMBL" id="JBHTJT010000046">
    <property type="protein sequence ID" value="MFD0981622.1"/>
    <property type="molecule type" value="Genomic_DNA"/>
</dbReference>
<protein>
    <submittedName>
        <fullName evidence="2">Glycosyltransferase family 2 protein</fullName>
        <ecNumber evidence="2">2.4.-.-</ecNumber>
    </submittedName>
</protein>
<dbReference type="PANTHER" id="PTHR43685:SF3">
    <property type="entry name" value="SLR2126 PROTEIN"/>
    <property type="match status" value="1"/>
</dbReference>
<dbReference type="Pfam" id="PF00535">
    <property type="entry name" value="Glycos_transf_2"/>
    <property type="match status" value="1"/>
</dbReference>
<dbReference type="SUPFAM" id="SSF53448">
    <property type="entry name" value="Nucleotide-diphospho-sugar transferases"/>
    <property type="match status" value="1"/>
</dbReference>
<dbReference type="PANTHER" id="PTHR43685">
    <property type="entry name" value="GLYCOSYLTRANSFERASE"/>
    <property type="match status" value="1"/>
</dbReference>
<dbReference type="Proteomes" id="UP001597108">
    <property type="component" value="Unassembled WGS sequence"/>
</dbReference>
<dbReference type="RefSeq" id="WP_386076733.1">
    <property type="nucleotide sequence ID" value="NZ_JBHTJT010000046.1"/>
</dbReference>
<dbReference type="InterPro" id="IPR001173">
    <property type="entry name" value="Glyco_trans_2-like"/>
</dbReference>
<evidence type="ECO:0000313" key="2">
    <source>
        <dbReference type="EMBL" id="MFD0981622.1"/>
    </source>
</evidence>
<dbReference type="Gene3D" id="3.90.550.10">
    <property type="entry name" value="Spore Coat Polysaccharide Biosynthesis Protein SpsA, Chain A"/>
    <property type="match status" value="1"/>
</dbReference>
<dbReference type="GO" id="GO:0016757">
    <property type="term" value="F:glycosyltransferase activity"/>
    <property type="evidence" value="ECO:0007669"/>
    <property type="project" value="UniProtKB-KW"/>
</dbReference>
<keyword evidence="2" id="KW-0808">Transferase</keyword>
<dbReference type="InterPro" id="IPR050834">
    <property type="entry name" value="Glycosyltransf_2"/>
</dbReference>